<keyword evidence="2" id="KW-1185">Reference proteome</keyword>
<reference evidence="1" key="2">
    <citation type="submission" date="2014-04" db="EMBL/GenBank/DDBJ databases">
        <authorList>
            <person name="Kerou M.L."/>
            <person name="Offre P."/>
            <person name="Spang A.M."/>
            <person name="Schleper C."/>
        </authorList>
    </citation>
    <scope>NUCLEOTIDE SEQUENCE</scope>
    <source>
        <strain evidence="1">EN76</strain>
    </source>
</reference>
<gene>
    <name evidence="1" type="ORF">NVIE_000120</name>
</gene>
<protein>
    <recommendedName>
        <fullName evidence="3">DUF432 domain-containing protein</fullName>
    </recommendedName>
</protein>
<evidence type="ECO:0000313" key="2">
    <source>
        <dbReference type="Proteomes" id="UP000027093"/>
    </source>
</evidence>
<dbReference type="InterPro" id="IPR007366">
    <property type="entry name" value="DUF432"/>
</dbReference>
<dbReference type="HOGENOM" id="CLU_096705_0_0_2"/>
<organism evidence="1 2">
    <name type="scientific">Nitrososphaera viennensis EN76</name>
    <dbReference type="NCBI Taxonomy" id="926571"/>
    <lineage>
        <taxon>Archaea</taxon>
        <taxon>Nitrososphaerota</taxon>
        <taxon>Nitrososphaeria</taxon>
        <taxon>Nitrososphaerales</taxon>
        <taxon>Nitrososphaeraceae</taxon>
        <taxon>Nitrososphaera</taxon>
    </lineage>
</organism>
<proteinExistence type="predicted"/>
<evidence type="ECO:0000313" key="1">
    <source>
        <dbReference type="EMBL" id="AIC14194.1"/>
    </source>
</evidence>
<accession>A0A060HBN5</accession>
<reference evidence="1" key="1">
    <citation type="journal article" date="2014" name="Int. J. Syst. Evol. Microbiol.">
        <title>Nitrososphaera viennensis gen. nov., sp. nov., an aerobic and mesophilic, ammonia-oxidizing archaeon from soil and a member of the archaeal phylum Thaumarchaeota.</title>
        <authorList>
            <person name="Stieglmeier M."/>
            <person name="Klingl A."/>
            <person name="Alves R.J."/>
            <person name="Rittmann S.K."/>
            <person name="Melcher M."/>
            <person name="Leisch N."/>
            <person name="Schleper C."/>
        </authorList>
    </citation>
    <scope>NUCLEOTIDE SEQUENCE [LARGE SCALE GENOMIC DNA]</scope>
    <source>
        <strain evidence="1">EN76</strain>
    </source>
</reference>
<name>A0A060HBN5_9ARCH</name>
<dbReference type="AlphaFoldDB" id="A0A060HBN5"/>
<evidence type="ECO:0008006" key="3">
    <source>
        <dbReference type="Google" id="ProtNLM"/>
    </source>
</evidence>
<sequence>MSVAKSLLNKASGWKTFTNHWFRCHRCLLQELFGRHKVKAGSEPLEITFRNQKIVIAGGAAGAYSYKRYAAGALAAETTIVSDKDDGIVVGIFPIAPLLTPKQVAKNMYIKFRSPVVMDQRSDAVVYTKIPIEIGVYRQSEDEELLIDAFSLSLQRYALYGSPEAGTVCRFFESETSTTEDGICAEKYTEATVRIRISNAIDNVVKISKVIVPMDGVVLDHAQDDAWVPGGVDVRLDVAFGKDIVNVRINTKVKRADKTSVAKREETLVFMMDAGY</sequence>
<dbReference type="KEGG" id="nvn:NVIE_000120"/>
<dbReference type="Proteomes" id="UP000027093">
    <property type="component" value="Chromosome"/>
</dbReference>
<dbReference type="Pfam" id="PF04254">
    <property type="entry name" value="DUF432"/>
    <property type="match status" value="1"/>
</dbReference>
<dbReference type="EMBL" id="CP007536">
    <property type="protein sequence ID" value="AIC14194.1"/>
    <property type="molecule type" value="Genomic_DNA"/>
</dbReference>